<protein>
    <submittedName>
        <fullName evidence="2">Uncharacterized protein</fullName>
    </submittedName>
</protein>
<sequence>MPGGLHVDHPIRLRDREILDAQLVRCRQIDNSFTQGAAAGLRWLTAGGPGPLTGTLATLIDFRSVVHELAAAEDIIYGPPSSGRRYARGLEHALLWAENATAEPPVPEPDRQVRVGRRRVSVP</sequence>
<dbReference type="RefSeq" id="WP_311559380.1">
    <property type="nucleotide sequence ID" value="NZ_JAVREJ010000022.1"/>
</dbReference>
<proteinExistence type="predicted"/>
<evidence type="ECO:0000313" key="3">
    <source>
        <dbReference type="Proteomes" id="UP001183202"/>
    </source>
</evidence>
<keyword evidence="3" id="KW-1185">Reference proteome</keyword>
<evidence type="ECO:0000313" key="2">
    <source>
        <dbReference type="EMBL" id="MDT0352881.1"/>
    </source>
</evidence>
<comment type="caution">
    <text evidence="2">The sequence shown here is derived from an EMBL/GenBank/DDBJ whole genome shotgun (WGS) entry which is preliminary data.</text>
</comment>
<reference evidence="3" key="1">
    <citation type="submission" date="2023-07" db="EMBL/GenBank/DDBJ databases">
        <title>30 novel species of actinomycetes from the DSMZ collection.</title>
        <authorList>
            <person name="Nouioui I."/>
        </authorList>
    </citation>
    <scope>NUCLEOTIDE SEQUENCE [LARGE SCALE GENOMIC DNA]</scope>
    <source>
        <strain evidence="3">DSM 45834</strain>
    </source>
</reference>
<name>A0ABU2NFZ2_9PSEU</name>
<accession>A0ABU2NFZ2</accession>
<dbReference type="Proteomes" id="UP001183202">
    <property type="component" value="Unassembled WGS sequence"/>
</dbReference>
<dbReference type="EMBL" id="JAVREJ010000022">
    <property type="protein sequence ID" value="MDT0352881.1"/>
    <property type="molecule type" value="Genomic_DNA"/>
</dbReference>
<organism evidence="2 3">
    <name type="scientific">Pseudonocardia charpentierae</name>
    <dbReference type="NCBI Taxonomy" id="3075545"/>
    <lineage>
        <taxon>Bacteria</taxon>
        <taxon>Bacillati</taxon>
        <taxon>Actinomycetota</taxon>
        <taxon>Actinomycetes</taxon>
        <taxon>Pseudonocardiales</taxon>
        <taxon>Pseudonocardiaceae</taxon>
        <taxon>Pseudonocardia</taxon>
    </lineage>
</organism>
<evidence type="ECO:0000256" key="1">
    <source>
        <dbReference type="SAM" id="MobiDB-lite"/>
    </source>
</evidence>
<gene>
    <name evidence="2" type="ORF">RM445_25500</name>
</gene>
<feature type="compositionally biased region" description="Basic residues" evidence="1">
    <location>
        <begin position="114"/>
        <end position="123"/>
    </location>
</feature>
<feature type="region of interest" description="Disordered" evidence="1">
    <location>
        <begin position="101"/>
        <end position="123"/>
    </location>
</feature>